<dbReference type="CDD" id="cd07377">
    <property type="entry name" value="WHTH_GntR"/>
    <property type="match status" value="1"/>
</dbReference>
<dbReference type="EMBL" id="CP022191">
    <property type="protein sequence ID" value="AWI86084.1"/>
    <property type="molecule type" value="Genomic_DNA"/>
</dbReference>
<dbReference type="InterPro" id="IPR000524">
    <property type="entry name" value="Tscrpt_reg_HTH_GntR"/>
</dbReference>
<dbReference type="PANTHER" id="PTHR43537:SF44">
    <property type="entry name" value="GNTR FAMILY REGULATORY PROTEIN"/>
    <property type="match status" value="1"/>
</dbReference>
<dbReference type="InterPro" id="IPR036390">
    <property type="entry name" value="WH_DNA-bd_sf"/>
</dbReference>
<dbReference type="InterPro" id="IPR008920">
    <property type="entry name" value="TF_FadR/GntR_C"/>
</dbReference>
<evidence type="ECO:0000256" key="3">
    <source>
        <dbReference type="ARBA" id="ARBA00023163"/>
    </source>
</evidence>
<geneLocation type="plasmid" evidence="5 6">
    <name>unnamed1</name>
</geneLocation>
<dbReference type="InterPro" id="IPR036388">
    <property type="entry name" value="WH-like_DNA-bd_sf"/>
</dbReference>
<dbReference type="GO" id="GO:0003677">
    <property type="term" value="F:DNA binding"/>
    <property type="evidence" value="ECO:0007669"/>
    <property type="project" value="UniProtKB-KW"/>
</dbReference>
<gene>
    <name evidence="5" type="ORF">CEW88_20250</name>
</gene>
<dbReference type="SUPFAM" id="SSF46785">
    <property type="entry name" value="Winged helix' DNA-binding domain"/>
    <property type="match status" value="1"/>
</dbReference>
<keyword evidence="5" id="KW-0614">Plasmid</keyword>
<dbReference type="PROSITE" id="PS50949">
    <property type="entry name" value="HTH_GNTR"/>
    <property type="match status" value="1"/>
</dbReference>
<evidence type="ECO:0000256" key="1">
    <source>
        <dbReference type="ARBA" id="ARBA00023015"/>
    </source>
</evidence>
<dbReference type="SUPFAM" id="SSF48008">
    <property type="entry name" value="GntR ligand-binding domain-like"/>
    <property type="match status" value="1"/>
</dbReference>
<evidence type="ECO:0000313" key="6">
    <source>
        <dbReference type="Proteomes" id="UP000244915"/>
    </source>
</evidence>
<dbReference type="PANTHER" id="PTHR43537">
    <property type="entry name" value="TRANSCRIPTIONAL REGULATOR, GNTR FAMILY"/>
    <property type="match status" value="1"/>
</dbReference>
<reference evidence="5 6" key="1">
    <citation type="submission" date="2017-06" db="EMBL/GenBank/DDBJ databases">
        <title>Yangia sp. YSBP01 complete genome sequence.</title>
        <authorList>
            <person name="Woo J.-H."/>
            <person name="Kim H.-S."/>
        </authorList>
    </citation>
    <scope>NUCLEOTIDE SEQUENCE [LARGE SCALE GENOMIC DNA]</scope>
    <source>
        <strain evidence="5 6">YSBP01</strain>
        <plasmid evidence="5 6">unnamed1</plasmid>
    </source>
</reference>
<dbReference type="Pfam" id="PF07729">
    <property type="entry name" value="FCD"/>
    <property type="match status" value="1"/>
</dbReference>
<feature type="domain" description="HTH gntR-type" evidence="4">
    <location>
        <begin position="42"/>
        <end position="110"/>
    </location>
</feature>
<dbReference type="KEGG" id="ypac:CEW88_20250"/>
<protein>
    <submittedName>
        <fullName evidence="5">GntR family transcriptional regulator</fullName>
    </submittedName>
</protein>
<dbReference type="SMART" id="SM00345">
    <property type="entry name" value="HTH_GNTR"/>
    <property type="match status" value="1"/>
</dbReference>
<accession>A0A2U8HJT4</accession>
<dbReference type="Gene3D" id="1.10.10.10">
    <property type="entry name" value="Winged helix-like DNA-binding domain superfamily/Winged helix DNA-binding domain"/>
    <property type="match status" value="1"/>
</dbReference>
<dbReference type="PRINTS" id="PR00035">
    <property type="entry name" value="HTHGNTR"/>
</dbReference>
<evidence type="ECO:0000256" key="2">
    <source>
        <dbReference type="ARBA" id="ARBA00023125"/>
    </source>
</evidence>
<dbReference type="GO" id="GO:0003700">
    <property type="term" value="F:DNA-binding transcription factor activity"/>
    <property type="evidence" value="ECO:0007669"/>
    <property type="project" value="InterPro"/>
</dbReference>
<dbReference type="SMART" id="SM00895">
    <property type="entry name" value="FCD"/>
    <property type="match status" value="1"/>
</dbReference>
<keyword evidence="2" id="KW-0238">DNA-binding</keyword>
<proteinExistence type="predicted"/>
<dbReference type="Gene3D" id="1.20.120.530">
    <property type="entry name" value="GntR ligand-binding domain-like"/>
    <property type="match status" value="1"/>
</dbReference>
<sequence length="277" mass="30819">MTDSSWTVGWRRYGRSAAEVDMEETAVSEFALPETLGADARPLKASEALDTLGRRIVAGTYEVEGTLPVEASLMDDLGISRTTLREAIRTLVALGLVEVRPRIGTRVLPRKHWNLLNRDVLRWMMPSEGFNVELMGSIDEAREVFEPAAAAMAAERASRSAITAIRVAYDKMEAAADSGDAVAAIRADREFHLAILASTGNPIIEAFDTAIDAVLGQLFRVAIEMHMENFRNNLVNHRNVLDAIERKDAATARQAMLDTIWFTRRHLERHKLTKTFS</sequence>
<name>A0A2U8HJT4_9RHOB</name>
<dbReference type="Proteomes" id="UP000244915">
    <property type="component" value="Plasmid unnamed1"/>
</dbReference>
<dbReference type="InterPro" id="IPR011711">
    <property type="entry name" value="GntR_C"/>
</dbReference>
<dbReference type="Pfam" id="PF00392">
    <property type="entry name" value="GntR"/>
    <property type="match status" value="1"/>
</dbReference>
<keyword evidence="1" id="KW-0805">Transcription regulation</keyword>
<keyword evidence="3" id="KW-0804">Transcription</keyword>
<evidence type="ECO:0000259" key="4">
    <source>
        <dbReference type="PROSITE" id="PS50949"/>
    </source>
</evidence>
<organism evidence="5 6">
    <name type="scientific">Alloyangia pacifica</name>
    <dbReference type="NCBI Taxonomy" id="311180"/>
    <lineage>
        <taxon>Bacteria</taxon>
        <taxon>Pseudomonadati</taxon>
        <taxon>Pseudomonadota</taxon>
        <taxon>Alphaproteobacteria</taxon>
        <taxon>Rhodobacterales</taxon>
        <taxon>Roseobacteraceae</taxon>
        <taxon>Alloyangia</taxon>
    </lineage>
</organism>
<dbReference type="AlphaFoldDB" id="A0A2U8HJT4"/>
<evidence type="ECO:0000313" key="5">
    <source>
        <dbReference type="EMBL" id="AWI86084.1"/>
    </source>
</evidence>